<dbReference type="Gene3D" id="3.90.280.10">
    <property type="entry name" value="PEBP-like"/>
    <property type="match status" value="1"/>
</dbReference>
<dbReference type="Pfam" id="PF01161">
    <property type="entry name" value="PBP"/>
    <property type="match status" value="1"/>
</dbReference>
<evidence type="ECO:0000313" key="3">
    <source>
        <dbReference type="EMBL" id="KAF7301865.1"/>
    </source>
</evidence>
<dbReference type="Proteomes" id="UP000636479">
    <property type="component" value="Unassembled WGS sequence"/>
</dbReference>
<dbReference type="EMBL" id="JACAZF010000006">
    <property type="protein sequence ID" value="KAF7301865.1"/>
    <property type="molecule type" value="Genomic_DNA"/>
</dbReference>
<feature type="compositionally biased region" description="Polar residues" evidence="1">
    <location>
        <begin position="223"/>
        <end position="236"/>
    </location>
</feature>
<dbReference type="PANTHER" id="PTHR11362:SF82">
    <property type="entry name" value="PHOSPHATIDYLETHANOLAMINE-BINDING PROTEIN 4"/>
    <property type="match status" value="1"/>
</dbReference>
<dbReference type="InterPro" id="IPR036610">
    <property type="entry name" value="PEBP-like_sf"/>
</dbReference>
<organism evidence="3 4">
    <name type="scientific">Mycena indigotica</name>
    <dbReference type="NCBI Taxonomy" id="2126181"/>
    <lineage>
        <taxon>Eukaryota</taxon>
        <taxon>Fungi</taxon>
        <taxon>Dikarya</taxon>
        <taxon>Basidiomycota</taxon>
        <taxon>Agaricomycotina</taxon>
        <taxon>Agaricomycetes</taxon>
        <taxon>Agaricomycetidae</taxon>
        <taxon>Agaricales</taxon>
        <taxon>Marasmiineae</taxon>
        <taxon>Mycenaceae</taxon>
        <taxon>Mycena</taxon>
    </lineage>
</organism>
<dbReference type="InterPro" id="IPR008914">
    <property type="entry name" value="PEBP"/>
</dbReference>
<sequence length="274" mass="28700">MIHSLLFALPFLLTVSAVSTKDISTAFSQAGIIPNVVPIFDATAVLDVVYSDPSTLKPLTVTLGGNLTVQQTQTIPKFFVKPASGDQEYVVAFFDPDAPTPQNTSLAQFRHYVGGGYKAGSDGALTNNTPALTEYIGPGPPPGSDPHRFFLPSQPQHIELIHTPSYLILVFAQPSDFSAKAPSILNATTPRTNFNVTTFSAQLGLGAPITGTFWFTGPENPKDASSPSGTPTSLKGSSTAKPPPSAAPSSARHLRLDVLAAITGAMLAIVVALV</sequence>
<feature type="chain" id="PRO_5034626530" evidence="2">
    <location>
        <begin position="21"/>
        <end position="274"/>
    </location>
</feature>
<dbReference type="SUPFAM" id="SSF49777">
    <property type="entry name" value="PEBP-like"/>
    <property type="match status" value="1"/>
</dbReference>
<keyword evidence="2" id="KW-0732">Signal</keyword>
<dbReference type="PANTHER" id="PTHR11362">
    <property type="entry name" value="PHOSPHATIDYLETHANOLAMINE-BINDING PROTEIN"/>
    <property type="match status" value="1"/>
</dbReference>
<feature type="region of interest" description="Disordered" evidence="1">
    <location>
        <begin position="216"/>
        <end position="249"/>
    </location>
</feature>
<feature type="signal peptide" evidence="2">
    <location>
        <begin position="1"/>
        <end position="20"/>
    </location>
</feature>
<proteinExistence type="predicted"/>
<name>A0A8H6SLB6_9AGAR</name>
<dbReference type="RefSeq" id="XP_037219865.1">
    <property type="nucleotide sequence ID" value="XM_037364221.1"/>
</dbReference>
<keyword evidence="4" id="KW-1185">Reference proteome</keyword>
<dbReference type="InterPro" id="IPR035810">
    <property type="entry name" value="PEBP_euk"/>
</dbReference>
<accession>A0A8H6SLB6</accession>
<dbReference type="OrthoDB" id="275748at2759"/>
<evidence type="ECO:0000256" key="1">
    <source>
        <dbReference type="SAM" id="MobiDB-lite"/>
    </source>
</evidence>
<dbReference type="AlphaFoldDB" id="A0A8H6SLB6"/>
<dbReference type="GeneID" id="59346737"/>
<dbReference type="CDD" id="cd00866">
    <property type="entry name" value="PEBP_euk"/>
    <property type="match status" value="1"/>
</dbReference>
<gene>
    <name evidence="3" type="ORF">MIND_00752400</name>
</gene>
<evidence type="ECO:0000313" key="4">
    <source>
        <dbReference type="Proteomes" id="UP000636479"/>
    </source>
</evidence>
<comment type="caution">
    <text evidence="3">The sequence shown here is derived from an EMBL/GenBank/DDBJ whole genome shotgun (WGS) entry which is preliminary data.</text>
</comment>
<protein>
    <submittedName>
        <fullName evidence="3">Ov-16 antigen</fullName>
    </submittedName>
</protein>
<evidence type="ECO:0000256" key="2">
    <source>
        <dbReference type="SAM" id="SignalP"/>
    </source>
</evidence>
<reference evidence="3" key="1">
    <citation type="submission" date="2020-05" db="EMBL/GenBank/DDBJ databases">
        <title>Mycena genomes resolve the evolution of fungal bioluminescence.</title>
        <authorList>
            <person name="Tsai I.J."/>
        </authorList>
    </citation>
    <scope>NUCLEOTIDE SEQUENCE</scope>
    <source>
        <strain evidence="3">171206Taipei</strain>
    </source>
</reference>